<evidence type="ECO:0000256" key="7">
    <source>
        <dbReference type="RuleBase" id="RU000383"/>
    </source>
</evidence>
<evidence type="ECO:0000313" key="11">
    <source>
        <dbReference type="Proteomes" id="UP000257109"/>
    </source>
</evidence>
<dbReference type="EMBL" id="QJKJ01005441">
    <property type="protein sequence ID" value="RDX90279.1"/>
    <property type="molecule type" value="Genomic_DNA"/>
</dbReference>
<dbReference type="STRING" id="157652.A0A371GI96"/>
<dbReference type="SMART" id="SM01332">
    <property type="entry name" value="Cyclin_C"/>
    <property type="match status" value="1"/>
</dbReference>
<protein>
    <recommendedName>
        <fullName evidence="6">B-like cyclin</fullName>
    </recommendedName>
</protein>
<dbReference type="Pfam" id="PF00134">
    <property type="entry name" value="Cyclin_N"/>
    <property type="match status" value="1"/>
</dbReference>
<dbReference type="InterPro" id="IPR013763">
    <property type="entry name" value="Cyclin-like_dom"/>
</dbReference>
<evidence type="ECO:0000259" key="8">
    <source>
        <dbReference type="SMART" id="SM00385"/>
    </source>
</evidence>
<dbReference type="SUPFAM" id="SSF47954">
    <property type="entry name" value="Cyclin-like"/>
    <property type="match status" value="2"/>
</dbReference>
<evidence type="ECO:0000259" key="9">
    <source>
        <dbReference type="SMART" id="SM01332"/>
    </source>
</evidence>
<dbReference type="GO" id="GO:0051301">
    <property type="term" value="P:cell division"/>
    <property type="evidence" value="ECO:0007669"/>
    <property type="project" value="UniProtKB-KW"/>
</dbReference>
<feature type="domain" description="Cyclin C-terminal" evidence="9">
    <location>
        <begin position="154"/>
        <end position="279"/>
    </location>
</feature>
<evidence type="ECO:0000256" key="3">
    <source>
        <dbReference type="ARBA" id="ARBA00022618"/>
    </source>
</evidence>
<dbReference type="InterPro" id="IPR039361">
    <property type="entry name" value="Cyclin"/>
</dbReference>
<dbReference type="Proteomes" id="UP000257109">
    <property type="component" value="Unassembled WGS sequence"/>
</dbReference>
<proteinExistence type="inferred from homology"/>
<dbReference type="InterPro" id="IPR006671">
    <property type="entry name" value="Cyclin_N"/>
</dbReference>
<evidence type="ECO:0000256" key="6">
    <source>
        <dbReference type="ARBA" id="ARBA00032263"/>
    </source>
</evidence>
<feature type="non-terminal residue" evidence="10">
    <location>
        <position position="316"/>
    </location>
</feature>
<dbReference type="InterPro" id="IPR004367">
    <property type="entry name" value="Cyclin_C-dom"/>
</dbReference>
<feature type="domain" description="Cyclin-like" evidence="8">
    <location>
        <begin position="57"/>
        <end position="145"/>
    </location>
</feature>
<feature type="non-terminal residue" evidence="10">
    <location>
        <position position="1"/>
    </location>
</feature>
<feature type="domain" description="Cyclin-like" evidence="8">
    <location>
        <begin position="158"/>
        <end position="243"/>
    </location>
</feature>
<dbReference type="PANTHER" id="PTHR10177">
    <property type="entry name" value="CYCLINS"/>
    <property type="match status" value="1"/>
</dbReference>
<gene>
    <name evidence="10" type="primary">CYCD3-2</name>
    <name evidence="10" type="ORF">CR513_27877</name>
</gene>
<sequence length="316" mass="36051">MPHPYSPSILLSQQDSHTHINTPSSPSFFPDTDHLLSLLSKQTATHSTLSPRHHVVRWISTLSKFHGFAALTTVLAVNYFDRFAATLRFQWDKPWMTQLAAVACVSLAAKVEETRVPLLFDFQLEESKFVFEAKTIQRMELLLLSTLQWKMNPVTPISFFQHILTTLRLKNSNFLCRCERLLLSVIADSRVMSYLPSTLAAAIMIHVVKEIEPFNATEYRNQILSLLKCSEEQVNECYKLMLRLLVCCEGIHNLGQKRKRLCEPSSPGGVMDASFSCDSSNDSWTVESVFKRSKVQDQQMRLRSVNRVSIDILNTP</sequence>
<dbReference type="Pfam" id="PF02984">
    <property type="entry name" value="Cyclin_C"/>
    <property type="match status" value="1"/>
</dbReference>
<evidence type="ECO:0000256" key="4">
    <source>
        <dbReference type="ARBA" id="ARBA00023127"/>
    </source>
</evidence>
<keyword evidence="11" id="KW-1185">Reference proteome</keyword>
<dbReference type="AlphaFoldDB" id="A0A371GI96"/>
<evidence type="ECO:0000256" key="1">
    <source>
        <dbReference type="ARBA" id="ARBA00009065"/>
    </source>
</evidence>
<dbReference type="CDD" id="cd20544">
    <property type="entry name" value="CYCLIN_AtCycD-like_rpt2"/>
    <property type="match status" value="1"/>
</dbReference>
<dbReference type="CDD" id="cd20543">
    <property type="entry name" value="CYCLIN_AtCycD-like_rpt1"/>
    <property type="match status" value="1"/>
</dbReference>
<organism evidence="10 11">
    <name type="scientific">Mucuna pruriens</name>
    <name type="common">Velvet bean</name>
    <name type="synonym">Dolichos pruriens</name>
    <dbReference type="NCBI Taxonomy" id="157652"/>
    <lineage>
        <taxon>Eukaryota</taxon>
        <taxon>Viridiplantae</taxon>
        <taxon>Streptophyta</taxon>
        <taxon>Embryophyta</taxon>
        <taxon>Tracheophyta</taxon>
        <taxon>Spermatophyta</taxon>
        <taxon>Magnoliopsida</taxon>
        <taxon>eudicotyledons</taxon>
        <taxon>Gunneridae</taxon>
        <taxon>Pentapetalae</taxon>
        <taxon>rosids</taxon>
        <taxon>fabids</taxon>
        <taxon>Fabales</taxon>
        <taxon>Fabaceae</taxon>
        <taxon>Papilionoideae</taxon>
        <taxon>50 kb inversion clade</taxon>
        <taxon>NPAAA clade</taxon>
        <taxon>indigoferoid/millettioid clade</taxon>
        <taxon>Phaseoleae</taxon>
        <taxon>Mucuna</taxon>
    </lineage>
</organism>
<name>A0A371GI96_MUCPR</name>
<evidence type="ECO:0000256" key="2">
    <source>
        <dbReference type="ARBA" id="ARBA00011177"/>
    </source>
</evidence>
<dbReference type="InterPro" id="IPR036915">
    <property type="entry name" value="Cyclin-like_sf"/>
</dbReference>
<keyword evidence="3" id="KW-0132">Cell division</keyword>
<reference evidence="10" key="1">
    <citation type="submission" date="2018-05" db="EMBL/GenBank/DDBJ databases">
        <title>Draft genome of Mucuna pruriens seed.</title>
        <authorList>
            <person name="Nnadi N.E."/>
            <person name="Vos R."/>
            <person name="Hasami M.H."/>
            <person name="Devisetty U.K."/>
            <person name="Aguiy J.C."/>
        </authorList>
    </citation>
    <scope>NUCLEOTIDE SEQUENCE [LARGE SCALE GENOMIC DNA]</scope>
    <source>
        <strain evidence="10">JCA_2017</strain>
    </source>
</reference>
<keyword evidence="5" id="KW-0131">Cell cycle</keyword>
<evidence type="ECO:0000313" key="10">
    <source>
        <dbReference type="EMBL" id="RDX90279.1"/>
    </source>
</evidence>
<evidence type="ECO:0000256" key="5">
    <source>
        <dbReference type="ARBA" id="ARBA00023306"/>
    </source>
</evidence>
<dbReference type="FunFam" id="1.10.472.10:FF:000060">
    <property type="entry name" value="D6-type cyclin"/>
    <property type="match status" value="1"/>
</dbReference>
<dbReference type="SMART" id="SM00385">
    <property type="entry name" value="CYCLIN"/>
    <property type="match status" value="2"/>
</dbReference>
<dbReference type="Gene3D" id="1.10.472.10">
    <property type="entry name" value="Cyclin-like"/>
    <property type="match status" value="2"/>
</dbReference>
<accession>A0A371GI96</accession>
<keyword evidence="4 7" id="KW-0195">Cyclin</keyword>
<comment type="subunit">
    <text evidence="2">Interacts with the CDC2 protein kinase to form a serine/threonine kinase holoenzyme complex also known as maturation promoting factor (MPF). The cyclin subunit imparts substrate specificity to the complex.</text>
</comment>
<comment type="similarity">
    <text evidence="1">Belongs to the cyclin family. Cyclin D subfamily.</text>
</comment>
<comment type="caution">
    <text evidence="10">The sequence shown here is derived from an EMBL/GenBank/DDBJ whole genome shotgun (WGS) entry which is preliminary data.</text>
</comment>
<dbReference type="OrthoDB" id="5590282at2759"/>